<accession>A0ABQ9GYH0</accession>
<name>A0ABQ9GYH0_9NEOP</name>
<reference evidence="2 3" key="1">
    <citation type="submission" date="2023-02" db="EMBL/GenBank/DDBJ databases">
        <title>LHISI_Scaffold_Assembly.</title>
        <authorList>
            <person name="Stuart O.P."/>
            <person name="Cleave R."/>
            <person name="Magrath M.J.L."/>
            <person name="Mikheyev A.S."/>
        </authorList>
    </citation>
    <scope>NUCLEOTIDE SEQUENCE [LARGE SCALE GENOMIC DNA]</scope>
    <source>
        <strain evidence="2">Daus_M_001</strain>
        <tissue evidence="2">Leg muscle</tissue>
    </source>
</reference>
<keyword evidence="3" id="KW-1185">Reference proteome</keyword>
<sequence>MSAKVKLSPDGVAAECKARGNGSDPRKPAGRQRPPRFPHAKILVTSAGFEPGTPFVSSTARLIEASFLRKYSTPVHCLVRMVCETCDVRAWVAPSVLLGLGHANYQVMVDMPMTRATSRKGHIEGDMSRLTSSSLSLALSRPTCRT</sequence>
<evidence type="ECO:0000313" key="2">
    <source>
        <dbReference type="EMBL" id="KAJ8877084.1"/>
    </source>
</evidence>
<evidence type="ECO:0000256" key="1">
    <source>
        <dbReference type="SAM" id="MobiDB-lite"/>
    </source>
</evidence>
<dbReference type="Proteomes" id="UP001159363">
    <property type="component" value="Chromosome 7"/>
</dbReference>
<dbReference type="EMBL" id="JARBHB010000008">
    <property type="protein sequence ID" value="KAJ8877084.1"/>
    <property type="molecule type" value="Genomic_DNA"/>
</dbReference>
<organism evidence="2 3">
    <name type="scientific">Dryococelus australis</name>
    <dbReference type="NCBI Taxonomy" id="614101"/>
    <lineage>
        <taxon>Eukaryota</taxon>
        <taxon>Metazoa</taxon>
        <taxon>Ecdysozoa</taxon>
        <taxon>Arthropoda</taxon>
        <taxon>Hexapoda</taxon>
        <taxon>Insecta</taxon>
        <taxon>Pterygota</taxon>
        <taxon>Neoptera</taxon>
        <taxon>Polyneoptera</taxon>
        <taxon>Phasmatodea</taxon>
        <taxon>Verophasmatodea</taxon>
        <taxon>Anareolatae</taxon>
        <taxon>Phasmatidae</taxon>
        <taxon>Eurycanthinae</taxon>
        <taxon>Dryococelus</taxon>
    </lineage>
</organism>
<gene>
    <name evidence="2" type="ORF">PR048_021536</name>
</gene>
<protein>
    <submittedName>
        <fullName evidence="2">Uncharacterized protein</fullName>
    </submittedName>
</protein>
<feature type="compositionally biased region" description="Basic residues" evidence="1">
    <location>
        <begin position="28"/>
        <end position="37"/>
    </location>
</feature>
<proteinExistence type="predicted"/>
<evidence type="ECO:0000313" key="3">
    <source>
        <dbReference type="Proteomes" id="UP001159363"/>
    </source>
</evidence>
<feature type="region of interest" description="Disordered" evidence="1">
    <location>
        <begin position="1"/>
        <end position="37"/>
    </location>
</feature>
<comment type="caution">
    <text evidence="2">The sequence shown here is derived from an EMBL/GenBank/DDBJ whole genome shotgun (WGS) entry which is preliminary data.</text>
</comment>